<evidence type="ECO:0000256" key="2">
    <source>
        <dbReference type="HAMAP-Rule" id="MF_00003"/>
    </source>
</evidence>
<keyword evidence="2" id="KW-0963">Cytoplasm</keyword>
<reference evidence="4 5" key="1">
    <citation type="submission" date="2019-02" db="EMBL/GenBank/DDBJ databases">
        <title>Deep-cultivation of Planctomycetes and their phenomic and genomic characterization uncovers novel biology.</title>
        <authorList>
            <person name="Wiegand S."/>
            <person name="Jogler M."/>
            <person name="Boedeker C."/>
            <person name="Pinto D."/>
            <person name="Vollmers J."/>
            <person name="Rivas-Marin E."/>
            <person name="Kohn T."/>
            <person name="Peeters S.H."/>
            <person name="Heuer A."/>
            <person name="Rast P."/>
            <person name="Oberbeckmann S."/>
            <person name="Bunk B."/>
            <person name="Jeske O."/>
            <person name="Meyerdierks A."/>
            <person name="Storesund J.E."/>
            <person name="Kallscheuer N."/>
            <person name="Luecker S."/>
            <person name="Lage O.M."/>
            <person name="Pohl T."/>
            <person name="Merkel B.J."/>
            <person name="Hornburger P."/>
            <person name="Mueller R.-W."/>
            <person name="Bruemmer F."/>
            <person name="Labrenz M."/>
            <person name="Spormann A.M."/>
            <person name="Op den Camp H."/>
            <person name="Overmann J."/>
            <person name="Amann R."/>
            <person name="Jetten M.S.M."/>
            <person name="Mascher T."/>
            <person name="Medema M.H."/>
            <person name="Devos D.P."/>
            <person name="Kaster A.-K."/>
            <person name="Ovreas L."/>
            <person name="Rohde M."/>
            <person name="Galperin M.Y."/>
            <person name="Jogler C."/>
        </authorList>
    </citation>
    <scope>NUCLEOTIDE SEQUENCE [LARGE SCALE GENOMIC DNA]</scope>
    <source>
        <strain evidence="4 5">Pla110</strain>
    </source>
</reference>
<gene>
    <name evidence="2 4" type="primary">rbfA</name>
    <name evidence="4" type="ORF">Pla110_16610</name>
</gene>
<protein>
    <recommendedName>
        <fullName evidence="2">Ribosome-binding factor A</fullName>
    </recommendedName>
</protein>
<dbReference type="EMBL" id="CP036281">
    <property type="protein sequence ID" value="QDU79941.1"/>
    <property type="molecule type" value="Genomic_DNA"/>
</dbReference>
<comment type="subcellular location">
    <subcellularLocation>
        <location evidence="2">Cytoplasm</location>
    </subcellularLocation>
</comment>
<dbReference type="GO" id="GO:0043024">
    <property type="term" value="F:ribosomal small subunit binding"/>
    <property type="evidence" value="ECO:0007669"/>
    <property type="project" value="TreeGrafter"/>
</dbReference>
<dbReference type="OrthoDB" id="307788at2"/>
<dbReference type="Pfam" id="PF02033">
    <property type="entry name" value="RBFA"/>
    <property type="match status" value="1"/>
</dbReference>
<dbReference type="KEGG" id="plon:Pla110_16610"/>
<dbReference type="InterPro" id="IPR015946">
    <property type="entry name" value="KH_dom-like_a/b"/>
</dbReference>
<dbReference type="NCBIfam" id="TIGR00082">
    <property type="entry name" value="rbfA"/>
    <property type="match status" value="1"/>
</dbReference>
<dbReference type="Gene3D" id="3.30.300.20">
    <property type="match status" value="1"/>
</dbReference>
<accession>A0A518CL36</accession>
<dbReference type="RefSeq" id="WP_144994935.1">
    <property type="nucleotide sequence ID" value="NZ_CP036281.1"/>
</dbReference>
<dbReference type="PANTHER" id="PTHR33515">
    <property type="entry name" value="RIBOSOME-BINDING FACTOR A, CHLOROPLASTIC-RELATED"/>
    <property type="match status" value="1"/>
</dbReference>
<dbReference type="Proteomes" id="UP000317178">
    <property type="component" value="Chromosome"/>
</dbReference>
<feature type="compositionally biased region" description="Acidic residues" evidence="3">
    <location>
        <begin position="120"/>
        <end position="131"/>
    </location>
</feature>
<evidence type="ECO:0000256" key="1">
    <source>
        <dbReference type="ARBA" id="ARBA00022517"/>
    </source>
</evidence>
<sequence length="131" mass="14622">MSSRRLEKLAQAIKEQVSTTILLHMRDPRVKNVTVTGVEVSPDVRSAKVLVSVLGTEKEQSLCMHGLESARGFLQAKVGDRIQTRYTPILSFKLDEGIKRSFEAARILKEIETTESGNETPDETGDEEPEH</sequence>
<keyword evidence="5" id="KW-1185">Reference proteome</keyword>
<dbReference type="GO" id="GO:0030490">
    <property type="term" value="P:maturation of SSU-rRNA"/>
    <property type="evidence" value="ECO:0007669"/>
    <property type="project" value="UniProtKB-UniRule"/>
</dbReference>
<comment type="function">
    <text evidence="2">One of several proteins that assist in the late maturation steps of the functional core of the 30S ribosomal subunit. Associates with free 30S ribosomal subunits (but not with 30S subunits that are part of 70S ribosomes or polysomes). Required for efficient processing of 16S rRNA. May interact with the 5'-terminal helix region of 16S rRNA.</text>
</comment>
<feature type="region of interest" description="Disordered" evidence="3">
    <location>
        <begin position="109"/>
        <end position="131"/>
    </location>
</feature>
<dbReference type="InterPro" id="IPR023799">
    <property type="entry name" value="RbfA_dom_sf"/>
</dbReference>
<dbReference type="PANTHER" id="PTHR33515:SF1">
    <property type="entry name" value="RIBOSOME-BINDING FACTOR A, CHLOROPLASTIC-RELATED"/>
    <property type="match status" value="1"/>
</dbReference>
<keyword evidence="1 2" id="KW-0690">Ribosome biogenesis</keyword>
<evidence type="ECO:0000256" key="3">
    <source>
        <dbReference type="SAM" id="MobiDB-lite"/>
    </source>
</evidence>
<dbReference type="AlphaFoldDB" id="A0A518CL36"/>
<dbReference type="GO" id="GO:0005829">
    <property type="term" value="C:cytosol"/>
    <property type="evidence" value="ECO:0007669"/>
    <property type="project" value="TreeGrafter"/>
</dbReference>
<organism evidence="4 5">
    <name type="scientific">Polystyrenella longa</name>
    <dbReference type="NCBI Taxonomy" id="2528007"/>
    <lineage>
        <taxon>Bacteria</taxon>
        <taxon>Pseudomonadati</taxon>
        <taxon>Planctomycetota</taxon>
        <taxon>Planctomycetia</taxon>
        <taxon>Planctomycetales</taxon>
        <taxon>Planctomycetaceae</taxon>
        <taxon>Polystyrenella</taxon>
    </lineage>
</organism>
<comment type="subunit">
    <text evidence="2">Monomer. Binds 30S ribosomal subunits, but not 50S ribosomal subunits or 70S ribosomes.</text>
</comment>
<dbReference type="SUPFAM" id="SSF89919">
    <property type="entry name" value="Ribosome-binding factor A, RbfA"/>
    <property type="match status" value="1"/>
</dbReference>
<dbReference type="InterPro" id="IPR000238">
    <property type="entry name" value="RbfA"/>
</dbReference>
<proteinExistence type="inferred from homology"/>
<comment type="similarity">
    <text evidence="2">Belongs to the RbfA family.</text>
</comment>
<dbReference type="HAMAP" id="MF_00003">
    <property type="entry name" value="RbfA"/>
    <property type="match status" value="1"/>
</dbReference>
<evidence type="ECO:0000313" key="5">
    <source>
        <dbReference type="Proteomes" id="UP000317178"/>
    </source>
</evidence>
<evidence type="ECO:0000313" key="4">
    <source>
        <dbReference type="EMBL" id="QDU79941.1"/>
    </source>
</evidence>
<name>A0A518CL36_9PLAN</name>